<name>A0A2K8NAB9_9BACL</name>
<dbReference type="AlphaFoldDB" id="A0A2K8NAB9"/>
<dbReference type="GO" id="GO:0006265">
    <property type="term" value="P:DNA topological change"/>
    <property type="evidence" value="ECO:0007669"/>
    <property type="project" value="InterPro"/>
</dbReference>
<evidence type="ECO:0000256" key="1">
    <source>
        <dbReference type="SAM" id="MobiDB-lite"/>
    </source>
</evidence>
<evidence type="ECO:0000313" key="3">
    <source>
        <dbReference type="Proteomes" id="UP000231932"/>
    </source>
</evidence>
<organism evidence="2 3">
    <name type="scientific">Kyrpidia spormannii</name>
    <dbReference type="NCBI Taxonomy" id="2055160"/>
    <lineage>
        <taxon>Bacteria</taxon>
        <taxon>Bacillati</taxon>
        <taxon>Bacillota</taxon>
        <taxon>Bacilli</taxon>
        <taxon>Bacillales</taxon>
        <taxon>Alicyclobacillaceae</taxon>
        <taxon>Kyrpidia</taxon>
    </lineage>
</organism>
<dbReference type="KEGG" id="kyr:CVV65_16235"/>
<dbReference type="RefSeq" id="WP_100669029.1">
    <property type="nucleotide sequence ID" value="NZ_CP024955.1"/>
</dbReference>
<dbReference type="Gene3D" id="6.10.10.80">
    <property type="entry name" value="Small, acid-soluble spore protein, alpha/beta type-like"/>
    <property type="match status" value="1"/>
</dbReference>
<dbReference type="EMBL" id="CP024955">
    <property type="protein sequence ID" value="ATY86286.1"/>
    <property type="molecule type" value="Genomic_DNA"/>
</dbReference>
<dbReference type="Proteomes" id="UP000231932">
    <property type="component" value="Chromosome"/>
</dbReference>
<keyword evidence="3" id="KW-1185">Reference proteome</keyword>
<sequence length="110" mass="11883">MDPSRDPDELRRRQMMERMKWELARELGVKPPVDGYWGGFPSKVCGQIGGRLRQRIRVLTEEGPSGKKPASSGSPPGPGSNPRREAGGSSRGVGGSAQGAPKTRRRGSSR</sequence>
<dbReference type="Pfam" id="PF00269">
    <property type="entry name" value="SASP"/>
    <property type="match status" value="1"/>
</dbReference>
<evidence type="ECO:0008006" key="4">
    <source>
        <dbReference type="Google" id="ProtNLM"/>
    </source>
</evidence>
<evidence type="ECO:0000313" key="2">
    <source>
        <dbReference type="EMBL" id="ATY86286.1"/>
    </source>
</evidence>
<dbReference type="InterPro" id="IPR001448">
    <property type="entry name" value="SASP_alpha/beta-type"/>
</dbReference>
<gene>
    <name evidence="2" type="ORF">CVV65_16235</name>
</gene>
<reference evidence="3" key="1">
    <citation type="submission" date="2017-11" db="EMBL/GenBank/DDBJ databases">
        <title>Complete Genome Sequence of Kyrpidia sp. Strain EA-1, a thermophilic, hydrogen-oxidizing Bacterium, isolated from the Azores.</title>
        <authorList>
            <person name="Reiner J.E."/>
            <person name="Lapp C.J."/>
            <person name="Bunk B."/>
            <person name="Gescher J."/>
        </authorList>
    </citation>
    <scope>NUCLEOTIDE SEQUENCE [LARGE SCALE GENOMIC DNA]</scope>
    <source>
        <strain evidence="3">EA-1</strain>
    </source>
</reference>
<dbReference type="GO" id="GO:0003690">
    <property type="term" value="F:double-stranded DNA binding"/>
    <property type="evidence" value="ECO:0007669"/>
    <property type="project" value="InterPro"/>
</dbReference>
<accession>A0A2K8NAB9</accession>
<proteinExistence type="predicted"/>
<feature type="region of interest" description="Disordered" evidence="1">
    <location>
        <begin position="60"/>
        <end position="110"/>
    </location>
</feature>
<protein>
    <recommendedName>
        <fullName evidence="4">Small acid-soluble spore protein alpha/beta type</fullName>
    </recommendedName>
</protein>
<dbReference type="OrthoDB" id="2939151at2"/>
<dbReference type="InterPro" id="IPR038300">
    <property type="entry name" value="SASP_sf_alpha/beta"/>
</dbReference>